<evidence type="ECO:0000313" key="8">
    <source>
        <dbReference type="Proteomes" id="UP000549394"/>
    </source>
</evidence>
<gene>
    <name evidence="7" type="ORF">DGYR_LOCUS9762</name>
</gene>
<dbReference type="InterPro" id="IPR036915">
    <property type="entry name" value="Cyclin-like_sf"/>
</dbReference>
<evidence type="ECO:0000256" key="2">
    <source>
        <dbReference type="ARBA" id="ARBA00022776"/>
    </source>
</evidence>
<dbReference type="PROSITE" id="PS00292">
    <property type="entry name" value="CYCLINS"/>
    <property type="match status" value="1"/>
</dbReference>
<dbReference type="InterPro" id="IPR013763">
    <property type="entry name" value="Cyclin-like_dom"/>
</dbReference>
<sequence>MICEEEDSSFSEYMEETFTHRKGIEDRQTAKIENCLKGQTMVSADGRKVLVEWLAKVQRHLNLSFESFFLAVALVDRFLKTTPISSDCLQLTGITALLVSSKMEDIYPPLIADLIRLSANAYTRVHVIMMERYMLSRLRFDIATSTPLFFFDWYSAKMRTVSVSNEKIAKSRALARFILEKAIADYDLSQLRASHLALATLKLVNDAFLIPAFGITSMCETDTLKTIIRLEIVMKENLKETPLDKVYSIYSLD</sequence>
<protein>
    <recommendedName>
        <fullName evidence="6">Cyclin-like domain-containing protein</fullName>
    </recommendedName>
</protein>
<dbReference type="GO" id="GO:0051301">
    <property type="term" value="P:cell division"/>
    <property type="evidence" value="ECO:0007669"/>
    <property type="project" value="UniProtKB-KW"/>
</dbReference>
<keyword evidence="3 5" id="KW-0195">Cyclin</keyword>
<dbReference type="Proteomes" id="UP000549394">
    <property type="component" value="Unassembled WGS sequence"/>
</dbReference>
<keyword evidence="8" id="KW-1185">Reference proteome</keyword>
<evidence type="ECO:0000256" key="3">
    <source>
        <dbReference type="ARBA" id="ARBA00023127"/>
    </source>
</evidence>
<evidence type="ECO:0000256" key="1">
    <source>
        <dbReference type="ARBA" id="ARBA00022618"/>
    </source>
</evidence>
<dbReference type="SUPFAM" id="SSF47954">
    <property type="entry name" value="Cyclin-like"/>
    <property type="match status" value="1"/>
</dbReference>
<dbReference type="Gene3D" id="1.10.472.10">
    <property type="entry name" value="Cyclin-like"/>
    <property type="match status" value="2"/>
</dbReference>
<dbReference type="Pfam" id="PF00134">
    <property type="entry name" value="Cyclin_N"/>
    <property type="match status" value="1"/>
</dbReference>
<comment type="caution">
    <text evidence="7">The sequence shown here is derived from an EMBL/GenBank/DDBJ whole genome shotgun (WGS) entry which is preliminary data.</text>
</comment>
<evidence type="ECO:0000259" key="6">
    <source>
        <dbReference type="SMART" id="SM00385"/>
    </source>
</evidence>
<dbReference type="InterPro" id="IPR006671">
    <property type="entry name" value="Cyclin_N"/>
</dbReference>
<comment type="similarity">
    <text evidence="5">Belongs to the cyclin family.</text>
</comment>
<name>A0A7I8W199_9ANNE</name>
<keyword evidence="4" id="KW-0131">Cell cycle</keyword>
<dbReference type="InterPro" id="IPR048258">
    <property type="entry name" value="Cyclins_cyclin-box"/>
</dbReference>
<dbReference type="OrthoDB" id="5590282at2759"/>
<accession>A0A7I8W199</accession>
<evidence type="ECO:0000256" key="5">
    <source>
        <dbReference type="RuleBase" id="RU000383"/>
    </source>
</evidence>
<keyword evidence="2" id="KW-0498">Mitosis</keyword>
<proteinExistence type="inferred from homology"/>
<organism evidence="7 8">
    <name type="scientific">Dimorphilus gyrociliatus</name>
    <dbReference type="NCBI Taxonomy" id="2664684"/>
    <lineage>
        <taxon>Eukaryota</taxon>
        <taxon>Metazoa</taxon>
        <taxon>Spiralia</taxon>
        <taxon>Lophotrochozoa</taxon>
        <taxon>Annelida</taxon>
        <taxon>Polychaeta</taxon>
        <taxon>Polychaeta incertae sedis</taxon>
        <taxon>Dinophilidae</taxon>
        <taxon>Dimorphilus</taxon>
    </lineage>
</organism>
<dbReference type="SMART" id="SM00385">
    <property type="entry name" value="CYCLIN"/>
    <property type="match status" value="1"/>
</dbReference>
<dbReference type="PANTHER" id="PTHR10177">
    <property type="entry name" value="CYCLINS"/>
    <property type="match status" value="1"/>
</dbReference>
<dbReference type="InterPro" id="IPR039361">
    <property type="entry name" value="Cyclin"/>
</dbReference>
<feature type="domain" description="Cyclin-like" evidence="6">
    <location>
        <begin position="52"/>
        <end position="136"/>
    </location>
</feature>
<dbReference type="FunFam" id="1.10.472.10:FF:000001">
    <property type="entry name" value="G2/mitotic-specific cyclin"/>
    <property type="match status" value="1"/>
</dbReference>
<evidence type="ECO:0000256" key="4">
    <source>
        <dbReference type="ARBA" id="ARBA00023306"/>
    </source>
</evidence>
<evidence type="ECO:0000313" key="7">
    <source>
        <dbReference type="EMBL" id="CAD5121865.1"/>
    </source>
</evidence>
<reference evidence="7 8" key="1">
    <citation type="submission" date="2020-08" db="EMBL/GenBank/DDBJ databases">
        <authorList>
            <person name="Hejnol A."/>
        </authorList>
    </citation>
    <scope>NUCLEOTIDE SEQUENCE [LARGE SCALE GENOMIC DNA]</scope>
</reference>
<dbReference type="EMBL" id="CAJFCJ010000015">
    <property type="protein sequence ID" value="CAD5121865.1"/>
    <property type="molecule type" value="Genomic_DNA"/>
</dbReference>
<dbReference type="AlphaFoldDB" id="A0A7I8W199"/>
<keyword evidence="1" id="KW-0132">Cell division</keyword>